<dbReference type="InterPro" id="IPR027417">
    <property type="entry name" value="P-loop_NTPase"/>
</dbReference>
<evidence type="ECO:0000256" key="5">
    <source>
        <dbReference type="ARBA" id="ARBA00022741"/>
    </source>
</evidence>
<evidence type="ECO:0000256" key="7">
    <source>
        <dbReference type="ARBA" id="ARBA00022970"/>
    </source>
</evidence>
<dbReference type="InterPro" id="IPR003439">
    <property type="entry name" value="ABC_transporter-like_ATP-bd"/>
</dbReference>
<organism evidence="10 11">
    <name type="scientific">Jutongia hominis</name>
    <dbReference type="NCBI Taxonomy" id="2763664"/>
    <lineage>
        <taxon>Bacteria</taxon>
        <taxon>Bacillati</taxon>
        <taxon>Bacillota</taxon>
        <taxon>Clostridia</taxon>
        <taxon>Lachnospirales</taxon>
        <taxon>Lachnospiraceae</taxon>
        <taxon>Jutongia</taxon>
    </lineage>
</organism>
<keyword evidence="6 10" id="KW-0067">ATP-binding</keyword>
<evidence type="ECO:0000256" key="6">
    <source>
        <dbReference type="ARBA" id="ARBA00022840"/>
    </source>
</evidence>
<evidence type="ECO:0000256" key="8">
    <source>
        <dbReference type="ARBA" id="ARBA00023136"/>
    </source>
</evidence>
<comment type="caution">
    <text evidence="10">The sequence shown here is derived from an EMBL/GenBank/DDBJ whole genome shotgun (WGS) entry which is preliminary data.</text>
</comment>
<evidence type="ECO:0000256" key="4">
    <source>
        <dbReference type="ARBA" id="ARBA00022475"/>
    </source>
</evidence>
<evidence type="ECO:0000259" key="9">
    <source>
        <dbReference type="PROSITE" id="PS50893"/>
    </source>
</evidence>
<comment type="subcellular location">
    <subcellularLocation>
        <location evidence="1">Cell membrane</location>
        <topology evidence="1">Peripheral membrane protein</topology>
    </subcellularLocation>
</comment>
<keyword evidence="5" id="KW-0547">Nucleotide-binding</keyword>
<evidence type="ECO:0000313" key="11">
    <source>
        <dbReference type="Proteomes" id="UP000637513"/>
    </source>
</evidence>
<keyword evidence="11" id="KW-1185">Reference proteome</keyword>
<comment type="similarity">
    <text evidence="2">Belongs to the ABC transporter superfamily.</text>
</comment>
<evidence type="ECO:0000256" key="2">
    <source>
        <dbReference type="ARBA" id="ARBA00005417"/>
    </source>
</evidence>
<keyword evidence="4" id="KW-1003">Cell membrane</keyword>
<dbReference type="GO" id="GO:0005524">
    <property type="term" value="F:ATP binding"/>
    <property type="evidence" value="ECO:0007669"/>
    <property type="project" value="UniProtKB-KW"/>
</dbReference>
<gene>
    <name evidence="10" type="ORF">H8700_10025</name>
</gene>
<dbReference type="EMBL" id="JACRSW010000033">
    <property type="protein sequence ID" value="MBC8558040.1"/>
    <property type="molecule type" value="Genomic_DNA"/>
</dbReference>
<dbReference type="PROSITE" id="PS50893">
    <property type="entry name" value="ABC_TRANSPORTER_2"/>
    <property type="match status" value="1"/>
</dbReference>
<dbReference type="PROSITE" id="PS00211">
    <property type="entry name" value="ABC_TRANSPORTER_1"/>
    <property type="match status" value="1"/>
</dbReference>
<evidence type="ECO:0000256" key="1">
    <source>
        <dbReference type="ARBA" id="ARBA00004202"/>
    </source>
</evidence>
<sequence>MKNVRKSFGSLEVLKDISLNVKEGEVVSILGPSGSGKSTLLRCATQLETMTSGNLSYMGETDPKKMMPYYGLVFQNFNLFPHYSVMKNITDAPIHTQKRNKEEVYQQAEALLKKLGLEGKENAYPCQLSGGQQQRVAIARALAMKPKMLFFDEPTSALDPELTAEILKVLLQLAKDKMTMVIVTHEIDFARHVSDRVVFIDGGVIVEEGKPEDVIDHPSNERTQNFLKKLQRG</sequence>
<keyword evidence="8" id="KW-0472">Membrane</keyword>
<dbReference type="Pfam" id="PF00005">
    <property type="entry name" value="ABC_tran"/>
    <property type="match status" value="1"/>
</dbReference>
<dbReference type="Gene3D" id="3.40.50.300">
    <property type="entry name" value="P-loop containing nucleotide triphosphate hydrolases"/>
    <property type="match status" value="1"/>
</dbReference>
<dbReference type="InterPro" id="IPR003593">
    <property type="entry name" value="AAA+_ATPase"/>
</dbReference>
<dbReference type="InterPro" id="IPR030679">
    <property type="entry name" value="ABC_ATPase_HisP-typ"/>
</dbReference>
<evidence type="ECO:0000313" key="10">
    <source>
        <dbReference type="EMBL" id="MBC8558040.1"/>
    </source>
</evidence>
<protein>
    <submittedName>
        <fullName evidence="10">Amino acid ABC transporter ATP-binding protein</fullName>
    </submittedName>
</protein>
<keyword evidence="3" id="KW-0813">Transport</keyword>
<proteinExistence type="inferred from homology"/>
<reference evidence="10 11" key="1">
    <citation type="submission" date="2020-08" db="EMBL/GenBank/DDBJ databases">
        <title>Genome public.</title>
        <authorList>
            <person name="Liu C."/>
            <person name="Sun Q."/>
        </authorList>
    </citation>
    <scope>NUCLEOTIDE SEQUENCE [LARGE SCALE GENOMIC DNA]</scope>
    <source>
        <strain evidence="10 11">BX3</strain>
    </source>
</reference>
<feature type="domain" description="ABC transporter" evidence="9">
    <location>
        <begin position="1"/>
        <end position="227"/>
    </location>
</feature>
<keyword evidence="7" id="KW-0029">Amino-acid transport</keyword>
<dbReference type="PIRSF" id="PIRSF039085">
    <property type="entry name" value="ABC_ATPase_HisP"/>
    <property type="match status" value="1"/>
</dbReference>
<dbReference type="SUPFAM" id="SSF52540">
    <property type="entry name" value="P-loop containing nucleoside triphosphate hydrolases"/>
    <property type="match status" value="1"/>
</dbReference>
<name>A0ABR7MW72_9FIRM</name>
<evidence type="ECO:0000256" key="3">
    <source>
        <dbReference type="ARBA" id="ARBA00022448"/>
    </source>
</evidence>
<dbReference type="PANTHER" id="PTHR43166">
    <property type="entry name" value="AMINO ACID IMPORT ATP-BINDING PROTEIN"/>
    <property type="match status" value="1"/>
</dbReference>
<accession>A0ABR7MW72</accession>
<dbReference type="InterPro" id="IPR050086">
    <property type="entry name" value="MetN_ABC_transporter-like"/>
</dbReference>
<dbReference type="InterPro" id="IPR017871">
    <property type="entry name" value="ABC_transporter-like_CS"/>
</dbReference>
<dbReference type="PANTHER" id="PTHR43166:SF9">
    <property type="entry name" value="GLUTAMATE_ASPARTATE IMPORT ATP-BINDING PROTEIN GLTL"/>
    <property type="match status" value="1"/>
</dbReference>
<dbReference type="Proteomes" id="UP000637513">
    <property type="component" value="Unassembled WGS sequence"/>
</dbReference>
<dbReference type="SMART" id="SM00382">
    <property type="entry name" value="AAA"/>
    <property type="match status" value="1"/>
</dbReference>